<dbReference type="EMBL" id="RDQZ01000043">
    <property type="protein sequence ID" value="RXH06475.1"/>
    <property type="molecule type" value="Genomic_DNA"/>
</dbReference>
<evidence type="ECO:0008006" key="3">
    <source>
        <dbReference type="Google" id="ProtNLM"/>
    </source>
</evidence>
<sequence length="522" mass="57957">MKNSVSVPDLGARGENVFIGWCEPEGFRAQKSQADRLGWDYLLEGEPLRMKERPLDSQNDLPKFLIQVKATEGSQPPRIKLSALKHLVDADLPAAIVVMFFVKDGRTPIRTLLVPVDQKMIYDTLKRVRSEEAKGKRNIHRITILVPLDRAVELSPAGEGLAKALNGMLGGAPADYIAGKVDYRKTCGFDNRSIVGRFFVPGENAGEKIGQLFLGGPRTLKVTDLTIERRRFGIPLDNDRDEFREAVLELNVSSSMSTTVELSSEAGEWTSVELEMFVTPIFDGKLGPVRLANNFLEFLIDFPKAEANLTLNYDGERIVDLEEAVAIIEIGVILARPQKSITLRFKGKELKLEMAPGEGPFAHWIPAAPVLRRIVSAMVRAGRQTARRFKFADFVDWVDTHIEFLAVASTPGVNIIFNHWPDEIQLTSDDALLTPFSLECFGSCYTALIELPIVSSSRSEPEVTLIGGRPHIVSEVVRALNADTSDFVESAVERSNKDRGSKRPAFFAEGFSNWDKVMLSIS</sequence>
<keyword evidence="2" id="KW-1185">Reference proteome</keyword>
<evidence type="ECO:0000313" key="1">
    <source>
        <dbReference type="EMBL" id="RXH06475.1"/>
    </source>
</evidence>
<protein>
    <recommendedName>
        <fullName evidence="3">DUF4365 domain-containing protein</fullName>
    </recommendedName>
</protein>
<reference evidence="1 2" key="1">
    <citation type="submission" date="2018-10" db="EMBL/GenBank/DDBJ databases">
        <title>Bradyrhizobium sp. nov., effective nodules isolated from peanut in China.</title>
        <authorList>
            <person name="Li Y."/>
        </authorList>
    </citation>
    <scope>NUCLEOTIDE SEQUENCE [LARGE SCALE GENOMIC DNA]</scope>
    <source>
        <strain evidence="1 2">CCBAU 53426</strain>
    </source>
</reference>
<organism evidence="1 2">
    <name type="scientific">Bradyrhizobium guangzhouense</name>
    <dbReference type="NCBI Taxonomy" id="1325095"/>
    <lineage>
        <taxon>Bacteria</taxon>
        <taxon>Pseudomonadati</taxon>
        <taxon>Pseudomonadota</taxon>
        <taxon>Alphaproteobacteria</taxon>
        <taxon>Hyphomicrobiales</taxon>
        <taxon>Nitrobacteraceae</taxon>
        <taxon>Bradyrhizobium</taxon>
    </lineage>
</organism>
<proteinExistence type="predicted"/>
<comment type="caution">
    <text evidence="1">The sequence shown here is derived from an EMBL/GenBank/DDBJ whole genome shotgun (WGS) entry which is preliminary data.</text>
</comment>
<name>A0ABY0DYA6_9BRAD</name>
<evidence type="ECO:0000313" key="2">
    <source>
        <dbReference type="Proteomes" id="UP000290401"/>
    </source>
</evidence>
<gene>
    <name evidence="1" type="ORF">EAS56_33925</name>
</gene>
<dbReference type="RefSeq" id="WP_128962611.1">
    <property type="nucleotide sequence ID" value="NZ_RDQY01000034.1"/>
</dbReference>
<dbReference type="Proteomes" id="UP000290401">
    <property type="component" value="Unassembled WGS sequence"/>
</dbReference>
<accession>A0ABY0DYA6</accession>